<feature type="domain" description="Glycoprotein hormone subunit beta" evidence="10">
    <location>
        <begin position="78"/>
        <end position="138"/>
    </location>
</feature>
<dbReference type="STRING" id="8187.ENSLCAP00010040427"/>
<dbReference type="InterPro" id="IPR029034">
    <property type="entry name" value="Cystine-knot_cytokine"/>
</dbReference>
<evidence type="ECO:0000313" key="11">
    <source>
        <dbReference type="Ensembl" id="ENSLCAP00010040427.1"/>
    </source>
</evidence>
<dbReference type="InterPro" id="IPR001545">
    <property type="entry name" value="Gonadotropin_bsu"/>
</dbReference>
<dbReference type="Ensembl" id="ENSLCAT00010041384.1">
    <property type="protein sequence ID" value="ENSLCAP00010040427.1"/>
    <property type="gene ID" value="ENSLCAG00010018910.1"/>
</dbReference>
<reference evidence="12" key="1">
    <citation type="submission" date="2015-09" db="EMBL/GenBank/DDBJ databases">
        <authorList>
            <person name="Sai Rama Sridatta P."/>
        </authorList>
    </citation>
    <scope>NUCLEOTIDE SEQUENCE [LARGE SCALE GENOMIC DNA]</scope>
</reference>
<reference evidence="11" key="2">
    <citation type="submission" date="2025-08" db="UniProtKB">
        <authorList>
            <consortium name="Ensembl"/>
        </authorList>
    </citation>
    <scope>IDENTIFICATION</scope>
</reference>
<comment type="subcellular location">
    <subcellularLocation>
        <location evidence="2 9">Secreted</location>
    </subcellularLocation>
</comment>
<keyword evidence="5" id="KW-0964">Secreted</keyword>
<evidence type="ECO:0000256" key="9">
    <source>
        <dbReference type="RuleBase" id="RU004069"/>
    </source>
</evidence>
<evidence type="ECO:0000256" key="8">
    <source>
        <dbReference type="ARBA" id="ARBA00023180"/>
    </source>
</evidence>
<reference evidence="11" key="3">
    <citation type="submission" date="2025-09" db="UniProtKB">
        <authorList>
            <consortium name="Ensembl"/>
        </authorList>
    </citation>
    <scope>IDENTIFICATION</scope>
</reference>
<dbReference type="InterPro" id="IPR018245">
    <property type="entry name" value="Gonadotropin_bsu_CS"/>
</dbReference>
<protein>
    <recommendedName>
        <fullName evidence="10">Glycoprotein hormone subunit beta domain-containing protein</fullName>
    </recommendedName>
</protein>
<keyword evidence="12" id="KW-1185">Reference proteome</keyword>
<dbReference type="PROSITE" id="PS00689">
    <property type="entry name" value="GLYCO_HORMONE_BETA_2"/>
    <property type="match status" value="1"/>
</dbReference>
<dbReference type="InterPro" id="IPR006208">
    <property type="entry name" value="Glyco_hormone_CN"/>
</dbReference>
<dbReference type="SUPFAM" id="SSF57501">
    <property type="entry name" value="Cystine-knot cytokines"/>
    <property type="match status" value="1"/>
</dbReference>
<dbReference type="SMART" id="SM00068">
    <property type="entry name" value="GHB"/>
    <property type="match status" value="1"/>
</dbReference>
<dbReference type="Proteomes" id="UP000314980">
    <property type="component" value="Unassembled WGS sequence"/>
</dbReference>
<comment type="similarity">
    <text evidence="3 9">Belongs to the glycoprotein hormones subunit beta family.</text>
</comment>
<evidence type="ECO:0000256" key="3">
    <source>
        <dbReference type="ARBA" id="ARBA00006552"/>
    </source>
</evidence>
<organism evidence="11 12">
    <name type="scientific">Lates calcarifer</name>
    <name type="common">Barramundi</name>
    <name type="synonym">Holocentrus calcarifer</name>
    <dbReference type="NCBI Taxonomy" id="8187"/>
    <lineage>
        <taxon>Eukaryota</taxon>
        <taxon>Metazoa</taxon>
        <taxon>Chordata</taxon>
        <taxon>Craniata</taxon>
        <taxon>Vertebrata</taxon>
        <taxon>Euteleostomi</taxon>
        <taxon>Actinopterygii</taxon>
        <taxon>Neopterygii</taxon>
        <taxon>Teleostei</taxon>
        <taxon>Neoteleostei</taxon>
        <taxon>Acanthomorphata</taxon>
        <taxon>Carangaria</taxon>
        <taxon>Carangaria incertae sedis</taxon>
        <taxon>Centropomidae</taxon>
        <taxon>Lates</taxon>
    </lineage>
</organism>
<evidence type="ECO:0000256" key="4">
    <source>
        <dbReference type="ARBA" id="ARBA00011870"/>
    </source>
</evidence>
<dbReference type="AlphaFoldDB" id="A0A4W6ES21"/>
<dbReference type="GO" id="GO:0005576">
    <property type="term" value="C:extracellular region"/>
    <property type="evidence" value="ECO:0007669"/>
    <property type="project" value="UniProtKB-SubCell"/>
</dbReference>
<comment type="subunit">
    <text evidence="4">Heterodimer of an alpha and a beta chain.</text>
</comment>
<evidence type="ECO:0000313" key="12">
    <source>
        <dbReference type="Proteomes" id="UP000314980"/>
    </source>
</evidence>
<evidence type="ECO:0000256" key="5">
    <source>
        <dbReference type="ARBA" id="ARBA00022525"/>
    </source>
</evidence>
<dbReference type="CDD" id="cd00069">
    <property type="entry name" value="GHB_like"/>
    <property type="match status" value="1"/>
</dbReference>
<dbReference type="Gene3D" id="2.10.90.10">
    <property type="entry name" value="Cystine-knot cytokines"/>
    <property type="match status" value="1"/>
</dbReference>
<accession>A0A4W6ES21</accession>
<keyword evidence="7" id="KW-1015">Disulfide bond</keyword>
<dbReference type="GeneTree" id="ENSGT00940000172097"/>
<proteinExistence type="inferred from homology"/>
<evidence type="ECO:0000256" key="7">
    <source>
        <dbReference type="ARBA" id="ARBA00023157"/>
    </source>
</evidence>
<evidence type="ECO:0000259" key="10">
    <source>
        <dbReference type="Pfam" id="PF00007"/>
    </source>
</evidence>
<dbReference type="Pfam" id="PF00007">
    <property type="entry name" value="Cys_knot"/>
    <property type="match status" value="1"/>
</dbReference>
<sequence length="145" mass="16309">MYIRGLTHTLRTDTFLAASRRLVSIQQDLLPLQPPFVLHRSCYTGSNSHLRGKKKKQVCKQRVGINDSSTRSRREDARDPVYIGHDDWAEQRVCNGDWSYEVTHIKGCPVGVTYPVARNCECTVCNAGNTYCGRFPGDISTCLSS</sequence>
<keyword evidence="6 9" id="KW-0372">Hormone</keyword>
<evidence type="ECO:0000256" key="6">
    <source>
        <dbReference type="ARBA" id="ARBA00022702"/>
    </source>
</evidence>
<dbReference type="InParanoid" id="A0A4W6ES21"/>
<keyword evidence="8" id="KW-0325">Glycoprotein</keyword>
<evidence type="ECO:0000256" key="2">
    <source>
        <dbReference type="ARBA" id="ARBA00004613"/>
    </source>
</evidence>
<comment type="function">
    <text evidence="1">Involved in gametogenesis and steroidogenesis.</text>
</comment>
<gene>
    <name evidence="11" type="primary">fshb</name>
</gene>
<name>A0A4W6ES21_LATCA</name>
<evidence type="ECO:0000256" key="1">
    <source>
        <dbReference type="ARBA" id="ARBA00003920"/>
    </source>
</evidence>
<dbReference type="GO" id="GO:0005179">
    <property type="term" value="F:hormone activity"/>
    <property type="evidence" value="ECO:0007669"/>
    <property type="project" value="UniProtKB-KW"/>
</dbReference>